<dbReference type="Proteomes" id="UP000199421">
    <property type="component" value="Unassembled WGS sequence"/>
</dbReference>
<dbReference type="InterPro" id="IPR053150">
    <property type="entry name" value="Teicoplanin_resist-assoc"/>
</dbReference>
<evidence type="ECO:0000313" key="3">
    <source>
        <dbReference type="EMBL" id="SEM62434.1"/>
    </source>
</evidence>
<sequence length="146" mass="16858">MWFWICSCPPYLITLFYVVFFSGRRPSPSLSSHSIRPRLEPFTLKWYLYTHGQNVSSVYLDVVGNVFMFVPFALFLYIVFGVRRFDFILFFGFLFSLAIEVTQYITGVGFPDIDDVIFNTFGVLLGVIIIKGVRQTITIADIHKNS</sequence>
<dbReference type="AlphaFoldDB" id="A0A1H7ZXH5"/>
<accession>A0A1H7ZXH5</accession>
<keyword evidence="1" id="KW-0472">Membrane</keyword>
<feature type="domain" description="VanZ-like" evidence="2">
    <location>
        <begin position="11"/>
        <end position="131"/>
    </location>
</feature>
<keyword evidence="4" id="KW-1185">Reference proteome</keyword>
<protein>
    <submittedName>
        <fullName evidence="3">VanZ like family protein</fullName>
    </submittedName>
</protein>
<dbReference type="Pfam" id="PF04892">
    <property type="entry name" value="VanZ"/>
    <property type="match status" value="1"/>
</dbReference>
<evidence type="ECO:0000256" key="1">
    <source>
        <dbReference type="SAM" id="Phobius"/>
    </source>
</evidence>
<organism evidence="3 4">
    <name type="scientific">Olivibacter domesticus</name>
    <name type="common">Pseudosphingobacterium domesticum</name>
    <dbReference type="NCBI Taxonomy" id="407022"/>
    <lineage>
        <taxon>Bacteria</taxon>
        <taxon>Pseudomonadati</taxon>
        <taxon>Bacteroidota</taxon>
        <taxon>Sphingobacteriia</taxon>
        <taxon>Sphingobacteriales</taxon>
        <taxon>Sphingobacteriaceae</taxon>
        <taxon>Olivibacter</taxon>
    </lineage>
</organism>
<dbReference type="PANTHER" id="PTHR36834:SF1">
    <property type="entry name" value="INTEGRAL MEMBRANE PROTEIN"/>
    <property type="match status" value="1"/>
</dbReference>
<feature type="transmembrane region" description="Helical" evidence="1">
    <location>
        <begin position="87"/>
        <end position="110"/>
    </location>
</feature>
<evidence type="ECO:0000313" key="4">
    <source>
        <dbReference type="Proteomes" id="UP000199421"/>
    </source>
</evidence>
<dbReference type="EMBL" id="FOAF01000021">
    <property type="protein sequence ID" value="SEM62434.1"/>
    <property type="molecule type" value="Genomic_DNA"/>
</dbReference>
<keyword evidence="1" id="KW-1133">Transmembrane helix</keyword>
<feature type="transmembrane region" description="Helical" evidence="1">
    <location>
        <begin position="116"/>
        <end position="133"/>
    </location>
</feature>
<keyword evidence="1" id="KW-0812">Transmembrane</keyword>
<name>A0A1H7ZXH5_OLID1</name>
<dbReference type="PANTHER" id="PTHR36834">
    <property type="entry name" value="MEMBRANE PROTEIN-RELATED"/>
    <property type="match status" value="1"/>
</dbReference>
<proteinExistence type="predicted"/>
<reference evidence="4" key="1">
    <citation type="submission" date="2016-10" db="EMBL/GenBank/DDBJ databases">
        <authorList>
            <person name="Varghese N."/>
            <person name="Submissions S."/>
        </authorList>
    </citation>
    <scope>NUCLEOTIDE SEQUENCE [LARGE SCALE GENOMIC DNA]</scope>
    <source>
        <strain evidence="4">DSM 18733</strain>
    </source>
</reference>
<dbReference type="InterPro" id="IPR006976">
    <property type="entry name" value="VanZ-like"/>
</dbReference>
<evidence type="ECO:0000259" key="2">
    <source>
        <dbReference type="Pfam" id="PF04892"/>
    </source>
</evidence>
<feature type="transmembrane region" description="Helical" evidence="1">
    <location>
        <begin position="55"/>
        <end position="80"/>
    </location>
</feature>
<gene>
    <name evidence="3" type="ORF">SAMN05661044_05654</name>
</gene>